<dbReference type="AlphaFoldDB" id="A0A1F7X7V8"/>
<organism evidence="4 5">
    <name type="scientific">Candidatus Woesebacteria bacterium RBG_16_34_12</name>
    <dbReference type="NCBI Taxonomy" id="1802480"/>
    <lineage>
        <taxon>Bacteria</taxon>
        <taxon>Candidatus Woeseibacteriota</taxon>
    </lineage>
</organism>
<dbReference type="NCBIfam" id="TIGR00732">
    <property type="entry name" value="dprA"/>
    <property type="match status" value="1"/>
</dbReference>
<evidence type="ECO:0000259" key="3">
    <source>
        <dbReference type="Pfam" id="PF17782"/>
    </source>
</evidence>
<dbReference type="Proteomes" id="UP000177053">
    <property type="component" value="Unassembled WGS sequence"/>
</dbReference>
<comment type="caution">
    <text evidence="4">The sequence shown here is derived from an EMBL/GenBank/DDBJ whole genome shotgun (WGS) entry which is preliminary data.</text>
</comment>
<dbReference type="Pfam" id="PF17782">
    <property type="entry name" value="WHD_DprA"/>
    <property type="match status" value="1"/>
</dbReference>
<dbReference type="InterPro" id="IPR057666">
    <property type="entry name" value="DrpA_SLOG"/>
</dbReference>
<dbReference type="EMBL" id="MGFS01000027">
    <property type="protein sequence ID" value="OGM11003.1"/>
    <property type="molecule type" value="Genomic_DNA"/>
</dbReference>
<dbReference type="SUPFAM" id="SSF46785">
    <property type="entry name" value="Winged helix' DNA-binding domain"/>
    <property type="match status" value="1"/>
</dbReference>
<evidence type="ECO:0000313" key="4">
    <source>
        <dbReference type="EMBL" id="OGM11003.1"/>
    </source>
</evidence>
<feature type="domain" description="DprA winged helix" evidence="3">
    <location>
        <begin position="302"/>
        <end position="355"/>
    </location>
</feature>
<reference evidence="4 5" key="1">
    <citation type="journal article" date="2016" name="Nat. Commun.">
        <title>Thousands of microbial genomes shed light on interconnected biogeochemical processes in an aquifer system.</title>
        <authorList>
            <person name="Anantharaman K."/>
            <person name="Brown C.T."/>
            <person name="Hug L.A."/>
            <person name="Sharon I."/>
            <person name="Castelle C.J."/>
            <person name="Probst A.J."/>
            <person name="Thomas B.C."/>
            <person name="Singh A."/>
            <person name="Wilkins M.J."/>
            <person name="Karaoz U."/>
            <person name="Brodie E.L."/>
            <person name="Williams K.H."/>
            <person name="Hubbard S.S."/>
            <person name="Banfield J.F."/>
        </authorList>
    </citation>
    <scope>NUCLEOTIDE SEQUENCE [LARGE SCALE GENOMIC DNA]</scope>
</reference>
<name>A0A1F7X7V8_9BACT</name>
<gene>
    <name evidence="4" type="ORF">A2Z22_04025</name>
</gene>
<evidence type="ECO:0000256" key="1">
    <source>
        <dbReference type="ARBA" id="ARBA00006525"/>
    </source>
</evidence>
<comment type="similarity">
    <text evidence="1">Belongs to the DprA/Smf family.</text>
</comment>
<protein>
    <submittedName>
        <fullName evidence="4">DNA protecting protein DprA</fullName>
    </submittedName>
</protein>
<dbReference type="PANTHER" id="PTHR43022">
    <property type="entry name" value="PROTEIN SMF"/>
    <property type="match status" value="1"/>
</dbReference>
<dbReference type="Gene3D" id="1.10.10.10">
    <property type="entry name" value="Winged helix-like DNA-binding domain superfamily/Winged helix DNA-binding domain"/>
    <property type="match status" value="1"/>
</dbReference>
<dbReference type="InterPro" id="IPR041614">
    <property type="entry name" value="DprA_WH"/>
</dbReference>
<proteinExistence type="inferred from homology"/>
<dbReference type="PANTHER" id="PTHR43022:SF1">
    <property type="entry name" value="PROTEIN SMF"/>
    <property type="match status" value="1"/>
</dbReference>
<dbReference type="InterPro" id="IPR003488">
    <property type="entry name" value="DprA"/>
</dbReference>
<dbReference type="InterPro" id="IPR036390">
    <property type="entry name" value="WH_DNA-bd_sf"/>
</dbReference>
<dbReference type="Pfam" id="PF02481">
    <property type="entry name" value="DNA_processg_A"/>
    <property type="match status" value="1"/>
</dbReference>
<dbReference type="Gene3D" id="3.40.50.450">
    <property type="match status" value="1"/>
</dbReference>
<accession>A0A1F7X7V8</accession>
<feature type="domain" description="Smf/DprA SLOG" evidence="2">
    <location>
        <begin position="78"/>
        <end position="287"/>
    </location>
</feature>
<evidence type="ECO:0000313" key="5">
    <source>
        <dbReference type="Proteomes" id="UP000177053"/>
    </source>
</evidence>
<dbReference type="GO" id="GO:0009294">
    <property type="term" value="P:DNA-mediated transformation"/>
    <property type="evidence" value="ECO:0007669"/>
    <property type="project" value="InterPro"/>
</dbReference>
<dbReference type="SUPFAM" id="SSF102405">
    <property type="entry name" value="MCP/YpsA-like"/>
    <property type="match status" value="1"/>
</dbReference>
<dbReference type="InterPro" id="IPR036388">
    <property type="entry name" value="WH-like_DNA-bd_sf"/>
</dbReference>
<sequence>MNDRNYLVALYSFLPFGPQRIKLLKKYFGSYKSAWKADYKKLIEIGLAKKTVEGFVTHKQEFAFNNYFSQLKRQKIDFVTIDDSNYPENLFELDDAPAVLYIKGKIKANDTNAVAIVGSRKMTSYGREVTERFATELASMGVTIVSGLAFGIDVCAHKSSLAVGGRCIAVLASGVDMITPRSNQWLGDEIVKKGGAIVSEFPIGTIPQKAFFPHRNRIISGLSKAVIVIEGMIKSGTLHTASHAANQGRTVFAVPGQITSPMSGAPHYLIQNGAKMATSVSDILNELNLQLKVDKDAVEKVMPSDKTEKQILEVLETEEMHMDEIARTSGISVNQVSAKLTMMELKGLVRNMGGGIYKVV</sequence>
<evidence type="ECO:0000259" key="2">
    <source>
        <dbReference type="Pfam" id="PF02481"/>
    </source>
</evidence>